<proteinExistence type="predicted"/>
<dbReference type="RefSeq" id="WP_040200924.1">
    <property type="nucleotide sequence ID" value="NZ_CP010311.1"/>
</dbReference>
<evidence type="ECO:0000313" key="2">
    <source>
        <dbReference type="Proteomes" id="UP000035036"/>
    </source>
</evidence>
<keyword evidence="2" id="KW-1185">Reference proteome</keyword>
<dbReference type="Proteomes" id="UP000035036">
    <property type="component" value="Chromosome"/>
</dbReference>
<reference evidence="1 2" key="1">
    <citation type="journal article" date="2015" name="Genome Announc.">
        <title>Genomes of Geoalkalibacter ferrihydriticus Z-0531T and Geoalkalibacter subterraneus Red1T, Two Haloalkaliphilic Metal-Reducing Deltaproteobacteria.</title>
        <authorList>
            <person name="Badalamenti J.P."/>
            <person name="Krajmalnik-Brown R."/>
            <person name="Torres C.I."/>
            <person name="Bond D.R."/>
        </authorList>
    </citation>
    <scope>NUCLEOTIDE SEQUENCE [LARGE SCALE GENOMIC DNA]</scope>
    <source>
        <strain evidence="1 2">Red1</strain>
    </source>
</reference>
<dbReference type="STRING" id="483547.GSUB_11645"/>
<dbReference type="InterPro" id="IPR032580">
    <property type="entry name" value="SatD"/>
</dbReference>
<dbReference type="KEGG" id="gsb:GSUB_11645"/>
<dbReference type="Pfam" id="PF16264">
    <property type="entry name" value="SatD"/>
    <property type="match status" value="1"/>
</dbReference>
<sequence length="231" mass="25389">MKYAPRSVCINGDLVPIAGKKHQEDLTARLQDALAEANKRFGEQADLPLELHAGNEWRGLVRTLSAAFQVDFFLRQRLFPIRIATGIGAGEVSDGYIDDRNTIGGPAVIRARQGIERARRHRGGVFLATGIVPLDTGANTISMLLQTIFETWTRKQLEAYLAYRKHGTEALAAEKVGITQSALHQRLAAARAKTYELAGEQLLWFVDHFPAVEEDVDAGKGGKKGLIFPLS</sequence>
<evidence type="ECO:0008006" key="3">
    <source>
        <dbReference type="Google" id="ProtNLM"/>
    </source>
</evidence>
<evidence type="ECO:0000313" key="1">
    <source>
        <dbReference type="EMBL" id="AJF07083.1"/>
    </source>
</evidence>
<accession>A0A0B5FIC2</accession>
<dbReference type="AlphaFoldDB" id="A0A0B5FIC2"/>
<protein>
    <recommendedName>
        <fullName evidence="3">SatD</fullName>
    </recommendedName>
</protein>
<organism evidence="1 2">
    <name type="scientific">Geoalkalibacter subterraneus</name>
    <dbReference type="NCBI Taxonomy" id="483547"/>
    <lineage>
        <taxon>Bacteria</taxon>
        <taxon>Pseudomonadati</taxon>
        <taxon>Thermodesulfobacteriota</taxon>
        <taxon>Desulfuromonadia</taxon>
        <taxon>Desulfuromonadales</taxon>
        <taxon>Geoalkalibacteraceae</taxon>
        <taxon>Geoalkalibacter</taxon>
    </lineage>
</organism>
<gene>
    <name evidence="1" type="ORF">GSUB_11645</name>
</gene>
<dbReference type="EMBL" id="CP010311">
    <property type="protein sequence ID" value="AJF07083.1"/>
    <property type="molecule type" value="Genomic_DNA"/>
</dbReference>
<dbReference type="OrthoDB" id="7064118at2"/>
<dbReference type="HOGENOM" id="CLU_1198409_0_0_7"/>
<name>A0A0B5FIC2_9BACT</name>